<gene>
    <name evidence="1" type="ORF">B1991_12685</name>
</gene>
<dbReference type="Gene3D" id="3.40.1730.10">
    <property type="entry name" value="pa0076 domain"/>
    <property type="match status" value="1"/>
</dbReference>
<evidence type="ECO:0000313" key="2">
    <source>
        <dbReference type="Proteomes" id="UP000306317"/>
    </source>
</evidence>
<evidence type="ECO:0000313" key="1">
    <source>
        <dbReference type="EMBL" id="THD06482.1"/>
    </source>
</evidence>
<dbReference type="RefSeq" id="WP_168709639.1">
    <property type="nucleotide sequence ID" value="NZ_MWIO01000033.1"/>
</dbReference>
<protein>
    <submittedName>
        <fullName evidence="1">Type VI secretion-associated protein</fullName>
    </submittedName>
</protein>
<reference evidence="1 2" key="1">
    <citation type="submission" date="2017-02" db="EMBL/GenBank/DDBJ databases">
        <title>Whole genome sequencing of Rhodanobacter lindaniclasticus DSM 17932.</title>
        <authorList>
            <person name="Kumar S."/>
            <person name="Patil P."/>
            <person name="Patil P.B."/>
        </authorList>
    </citation>
    <scope>NUCLEOTIDE SEQUENCE [LARGE SCALE GENOMIC DNA]</scope>
    <source>
        <strain evidence="1 2">DSM 17932</strain>
    </source>
</reference>
<organism evidence="1 2">
    <name type="scientific">Rhodanobacter lindaniclasticus</name>
    <dbReference type="NCBI Taxonomy" id="75310"/>
    <lineage>
        <taxon>Bacteria</taxon>
        <taxon>Pseudomonadati</taxon>
        <taxon>Pseudomonadota</taxon>
        <taxon>Gammaproteobacteria</taxon>
        <taxon>Lysobacterales</taxon>
        <taxon>Rhodanobacteraceae</taxon>
        <taxon>Rhodanobacter</taxon>
    </lineage>
</organism>
<name>A0A4S3KDB7_9GAMM</name>
<comment type="caution">
    <text evidence="1">The sequence shown here is derived from an EMBL/GenBank/DDBJ whole genome shotgun (WGS) entry which is preliminary data.</text>
</comment>
<keyword evidence="2" id="KW-1185">Reference proteome</keyword>
<accession>A0A4S3KDB7</accession>
<dbReference type="AlphaFoldDB" id="A0A4S3KDB7"/>
<dbReference type="EMBL" id="MWIO01000033">
    <property type="protein sequence ID" value="THD06482.1"/>
    <property type="molecule type" value="Genomic_DNA"/>
</dbReference>
<dbReference type="Proteomes" id="UP000306317">
    <property type="component" value="Unassembled WGS sequence"/>
</dbReference>
<dbReference type="InterPro" id="IPR038225">
    <property type="entry name" value="TagF_sf"/>
</dbReference>
<dbReference type="Pfam" id="PF09867">
    <property type="entry name" value="TagF_N"/>
    <property type="match status" value="1"/>
</dbReference>
<dbReference type="NCBIfam" id="TIGR03373">
    <property type="entry name" value="VI_minor_4"/>
    <property type="match status" value="1"/>
</dbReference>
<dbReference type="InterPro" id="IPR017748">
    <property type="entry name" value="TagF"/>
</dbReference>
<sequence length="527" mass="54259">MPTAAAGFFGKLPCAGDFVQRRLPASFVDAWDRHFETAVAYSRDALGDAWHEAFHASPVWHFALAPGVCGEAAWAGVMGPGADRVGRCFPMVIAAPLNDAAASIRDGAGWFERAEQLHRAVQADAGIGVDDFDAHVAALGGPLDAGQPQPDPWHEVDWTAASHWRLPLPAHAGATAALVDLWTRLSSVPGCWCLWWTDGAGRVPASVLVTDGLPRAEAYAGLLDAGQGAAAWRTLGSFGVAASRAPAVKAMDLPPPVTSIDSWLPDDLDLLADLGGSSPAAPTAMPPADVTVAADVAVAPGTQNGAVAGLAVLQRPDVGLSLVAAEVGVADPRQQAVAAVAAIAGDMLGAELIGGMQVLRTRIMALNPQLRQFGEDLVDPVPEDCAVIAAHVANGQAALLRIGAAAGWHWRHGRLQPFFARSDAPPAATTSSSGDDLDDLLFNPVSLAAPGLGATAQPTCGEVSCALQAGDRLLLMASHPLLQLPPELLARSLAAGTCSEARTRIAAAAGLGTNPDSWPLAVIEVHA</sequence>
<proteinExistence type="predicted"/>